<dbReference type="GO" id="GO:0016192">
    <property type="term" value="P:vesicle-mediated transport"/>
    <property type="evidence" value="ECO:0007669"/>
    <property type="project" value="InterPro"/>
</dbReference>
<keyword evidence="4" id="KW-1185">Reference proteome</keyword>
<dbReference type="PANTHER" id="PTHR11679">
    <property type="entry name" value="VESICLE PROTEIN SORTING-ASSOCIATED"/>
    <property type="match status" value="1"/>
</dbReference>
<comment type="caution">
    <text evidence="3">The sequence shown here is derived from an EMBL/GenBank/DDBJ whole genome shotgun (WGS) entry which is preliminary data.</text>
</comment>
<dbReference type="PIRSF" id="PIRSF005715">
    <property type="entry name" value="VPS45_Sec1"/>
    <property type="match status" value="1"/>
</dbReference>
<reference evidence="3" key="1">
    <citation type="journal article" date="2021" name="Open Biol.">
        <title>Shared evolutionary footprints suggest mitochondrial oxidative damage underlies multiple complex I losses in fungi.</title>
        <authorList>
            <person name="Schikora-Tamarit M.A."/>
            <person name="Marcet-Houben M."/>
            <person name="Nosek J."/>
            <person name="Gabaldon T."/>
        </authorList>
    </citation>
    <scope>NUCLEOTIDE SEQUENCE</scope>
    <source>
        <strain evidence="3">CBS6341</strain>
    </source>
</reference>
<dbReference type="EMBL" id="JAEUBF010000309">
    <property type="protein sequence ID" value="KAH3679462.1"/>
    <property type="molecule type" value="Genomic_DNA"/>
</dbReference>
<dbReference type="InterPro" id="IPR027482">
    <property type="entry name" value="Sec1-like_dom2"/>
</dbReference>
<organism evidence="3 4">
    <name type="scientific">Wickerhamomyces mucosus</name>
    <dbReference type="NCBI Taxonomy" id="1378264"/>
    <lineage>
        <taxon>Eukaryota</taxon>
        <taxon>Fungi</taxon>
        <taxon>Dikarya</taxon>
        <taxon>Ascomycota</taxon>
        <taxon>Saccharomycotina</taxon>
        <taxon>Saccharomycetes</taxon>
        <taxon>Phaffomycetales</taxon>
        <taxon>Wickerhamomycetaceae</taxon>
        <taxon>Wickerhamomyces</taxon>
    </lineage>
</organism>
<reference evidence="3" key="2">
    <citation type="submission" date="2021-01" db="EMBL/GenBank/DDBJ databases">
        <authorList>
            <person name="Schikora-Tamarit M.A."/>
        </authorList>
    </citation>
    <scope>NUCLEOTIDE SEQUENCE</scope>
    <source>
        <strain evidence="3">CBS6341</strain>
    </source>
</reference>
<accession>A0A9P8PWI5</accession>
<dbReference type="Gene3D" id="3.40.50.1910">
    <property type="match status" value="1"/>
</dbReference>
<dbReference type="InterPro" id="IPR036045">
    <property type="entry name" value="Sec1-like_sf"/>
</dbReference>
<name>A0A9P8PWI5_9ASCO</name>
<feature type="region of interest" description="Disordered" evidence="2">
    <location>
        <begin position="532"/>
        <end position="583"/>
    </location>
</feature>
<proteinExistence type="inferred from homology"/>
<dbReference type="Proteomes" id="UP000769528">
    <property type="component" value="Unassembled WGS sequence"/>
</dbReference>
<dbReference type="Gene3D" id="1.25.40.60">
    <property type="match status" value="1"/>
</dbReference>
<evidence type="ECO:0000256" key="1">
    <source>
        <dbReference type="ARBA" id="ARBA00009884"/>
    </source>
</evidence>
<dbReference type="SUPFAM" id="SSF56815">
    <property type="entry name" value="Sec1/munc18-like (SM) proteins"/>
    <property type="match status" value="1"/>
</dbReference>
<feature type="region of interest" description="Disordered" evidence="2">
    <location>
        <begin position="420"/>
        <end position="442"/>
    </location>
</feature>
<feature type="compositionally biased region" description="Polar residues" evidence="2">
    <location>
        <begin position="536"/>
        <end position="567"/>
    </location>
</feature>
<comment type="similarity">
    <text evidence="1">Belongs to the STXBP/unc-18/SEC1 family.</text>
</comment>
<evidence type="ECO:0000313" key="3">
    <source>
        <dbReference type="EMBL" id="KAH3679462.1"/>
    </source>
</evidence>
<dbReference type="InterPro" id="IPR043127">
    <property type="entry name" value="Sec-1-like_dom3a"/>
</dbReference>
<dbReference type="Pfam" id="PF00995">
    <property type="entry name" value="Sec1"/>
    <property type="match status" value="1"/>
</dbReference>
<dbReference type="OrthoDB" id="2228at2759"/>
<evidence type="ECO:0000313" key="4">
    <source>
        <dbReference type="Proteomes" id="UP000769528"/>
    </source>
</evidence>
<sequence length="583" mass="67316">MIKMNSQLSSKLRTLQEFYLTIYPKESQVFTTQNPSSLQVYYNTACHDLVTRTVSKTAASLVSLCVLTGEYPIIRFYNPNEHDAYFNASILPKMIANEFQNKLDEYARNHSDFPPESPRQRSIFVITDRTLDLFSPLLHEFTYQAMAYDLVNIDKSDVYKYQAENEKGEKESKEAKLNDEDEDWCKLRHLHIIDAQTALTSRLEEFLSKNQMLVDRSNIKSTSDILTAVARLSGFDEERRRIILHKTLVEDLLLVNGEKKLTELADFEQDLANFGYNIDGERVKNLAETLLNLLTKEYYGFEDKLRTIILYGLYRGGLVEEDYIKLIQLIGVEGHYASDVLDFIKNFDQIGFKLIKQNLKSKSVFKREFLHDSVSEGSYSSSRFQPAINNVISRIISHTLDEELFVYVKDKPIDLDNDVTRTSSTSTSSLKNPRHKASWARSNSNYQAPKQRIFYFISGGATHSEMRTAYELSLKFDKEVIIGSDEILTPNQFLTNVKNLSVSERRELNLFQDWKSRYSNQSAPKVLLETPKPKVINQTQPQITPNPTSQRPQQQHLNTRIEPSSSIDTKESKRSRFKKFLKG</sequence>
<dbReference type="Gene3D" id="3.90.830.10">
    <property type="entry name" value="Syntaxin Binding Protein 1, Chain A, domain 2"/>
    <property type="match status" value="1"/>
</dbReference>
<evidence type="ECO:0000256" key="2">
    <source>
        <dbReference type="SAM" id="MobiDB-lite"/>
    </source>
</evidence>
<dbReference type="InterPro" id="IPR001619">
    <property type="entry name" value="Sec1-like"/>
</dbReference>
<dbReference type="AlphaFoldDB" id="A0A9P8PWI5"/>
<gene>
    <name evidence="3" type="ORF">WICMUC_000952</name>
</gene>
<protein>
    <submittedName>
        <fullName evidence="3">Uncharacterized protein</fullName>
    </submittedName>
</protein>